<dbReference type="KEGG" id="jre:109021554"/>
<gene>
    <name evidence="2" type="primary">LOC109021554</name>
</gene>
<dbReference type="PROSITE" id="PS50297">
    <property type="entry name" value="ANK_REP_REGION"/>
    <property type="match status" value="1"/>
</dbReference>
<dbReference type="PANTHER" id="PTHR24121:SF21">
    <property type="entry name" value="ANKYRIN REPEAT FAMILY PROTEIN"/>
    <property type="match status" value="1"/>
</dbReference>
<name>A0A2I4HUB1_JUGRE</name>
<dbReference type="SUPFAM" id="SSF48403">
    <property type="entry name" value="Ankyrin repeat"/>
    <property type="match status" value="1"/>
</dbReference>
<dbReference type="RefSeq" id="XP_018859755.1">
    <property type="nucleotide sequence ID" value="XM_019004210.2"/>
</dbReference>
<dbReference type="Proteomes" id="UP000235220">
    <property type="component" value="Chromosome 5"/>
</dbReference>
<dbReference type="OrthoDB" id="1652385at2759"/>
<protein>
    <submittedName>
        <fullName evidence="2">Ankyrin repeat and SAM domain-containing protein 1A-like</fullName>
    </submittedName>
</protein>
<dbReference type="PROSITE" id="PS50088">
    <property type="entry name" value="ANK_REPEAT"/>
    <property type="match status" value="1"/>
</dbReference>
<dbReference type="PANTHER" id="PTHR24121">
    <property type="entry name" value="NO MECHANORECEPTOR POTENTIAL C, ISOFORM D-RELATED"/>
    <property type="match status" value="1"/>
</dbReference>
<sequence>MAATSEESTMLPGHRDEDQLLIRNLYNAVRAGNLEETRHILEYYPEALNMRITYKNETALHIAVIYGHEHIVELLVNQMSNEGLTMYDYDGNTALILAAMLGKCRMAECMLRKYPCLIRIRDSKRNRLPVAWAMEFGQIEMARRLYDLTCDEDLIPQDNDEEIQYSDTATLLNNAIYTGTLDIALRLIRRWPRLALTRGNTRFLAKPDSEFLLSYALTQSPIYALTSMRQSFSSENQLGFWKKRIYSCITTLSFNSLALYCTFCNIIQY</sequence>
<dbReference type="Gene3D" id="1.25.40.20">
    <property type="entry name" value="Ankyrin repeat-containing domain"/>
    <property type="match status" value="1"/>
</dbReference>
<dbReference type="InterPro" id="IPR002110">
    <property type="entry name" value="Ankyrin_rpt"/>
</dbReference>
<proteinExistence type="predicted"/>
<dbReference type="GeneID" id="109021554"/>
<dbReference type="InterPro" id="IPR036770">
    <property type="entry name" value="Ankyrin_rpt-contain_sf"/>
</dbReference>
<dbReference type="Gramene" id="Jr05_04260_p1">
    <property type="protein sequence ID" value="cds.Jr05_04260_p1"/>
    <property type="gene ID" value="Jr05_04260"/>
</dbReference>
<dbReference type="Pfam" id="PF12796">
    <property type="entry name" value="Ank_2"/>
    <property type="match status" value="1"/>
</dbReference>
<reference evidence="2" key="1">
    <citation type="submission" date="2025-08" db="UniProtKB">
        <authorList>
            <consortium name="RefSeq"/>
        </authorList>
    </citation>
    <scope>IDENTIFICATION</scope>
    <source>
        <tissue evidence="2">Leaves</tissue>
    </source>
</reference>
<evidence type="ECO:0000313" key="2">
    <source>
        <dbReference type="RefSeq" id="XP_018859755.1"/>
    </source>
</evidence>
<organism evidence="1 2">
    <name type="scientific">Juglans regia</name>
    <name type="common">English walnut</name>
    <dbReference type="NCBI Taxonomy" id="51240"/>
    <lineage>
        <taxon>Eukaryota</taxon>
        <taxon>Viridiplantae</taxon>
        <taxon>Streptophyta</taxon>
        <taxon>Embryophyta</taxon>
        <taxon>Tracheophyta</taxon>
        <taxon>Spermatophyta</taxon>
        <taxon>Magnoliopsida</taxon>
        <taxon>eudicotyledons</taxon>
        <taxon>Gunneridae</taxon>
        <taxon>Pentapetalae</taxon>
        <taxon>rosids</taxon>
        <taxon>fabids</taxon>
        <taxon>Fagales</taxon>
        <taxon>Juglandaceae</taxon>
        <taxon>Juglans</taxon>
    </lineage>
</organism>
<keyword evidence="1" id="KW-1185">Reference proteome</keyword>
<evidence type="ECO:0000313" key="1">
    <source>
        <dbReference type="Proteomes" id="UP000235220"/>
    </source>
</evidence>
<dbReference type="STRING" id="51240.A0A2I4HUB1"/>
<accession>A0A2I4HUB1</accession>
<dbReference type="SMART" id="SM00248">
    <property type="entry name" value="ANK"/>
    <property type="match status" value="3"/>
</dbReference>
<dbReference type="AlphaFoldDB" id="A0A2I4HUB1"/>